<evidence type="ECO:0000256" key="2">
    <source>
        <dbReference type="ARBA" id="ARBA00012321"/>
    </source>
</evidence>
<dbReference type="Gene3D" id="3.20.20.70">
    <property type="entry name" value="Aldolase class I"/>
    <property type="match status" value="1"/>
</dbReference>
<dbReference type="EC" id="4.1.1.23" evidence="2"/>
<keyword evidence="6" id="KW-0456">Lyase</keyword>
<evidence type="ECO:0000313" key="11">
    <source>
        <dbReference type="EMBL" id="AEM39376.1"/>
    </source>
</evidence>
<feature type="binding site" evidence="9">
    <location>
        <position position="20"/>
    </location>
    <ligand>
        <name>substrate</name>
    </ligand>
</feature>
<evidence type="ECO:0000256" key="4">
    <source>
        <dbReference type="ARBA" id="ARBA00022793"/>
    </source>
</evidence>
<evidence type="ECO:0000256" key="9">
    <source>
        <dbReference type="PIRSR" id="PIRSR614732-2"/>
    </source>
</evidence>
<dbReference type="FunCoup" id="G0EHM3">
    <property type="interactions" value="62"/>
</dbReference>
<dbReference type="GO" id="GO:0044205">
    <property type="term" value="P:'de novo' UMP biosynthetic process"/>
    <property type="evidence" value="ECO:0007669"/>
    <property type="project" value="UniProtKB-UniPathway"/>
</dbReference>
<evidence type="ECO:0000256" key="7">
    <source>
        <dbReference type="ARBA" id="ARBA00033428"/>
    </source>
</evidence>
<keyword evidence="12" id="KW-1185">Reference proteome</keyword>
<dbReference type="GO" id="GO:0005829">
    <property type="term" value="C:cytosol"/>
    <property type="evidence" value="ECO:0007669"/>
    <property type="project" value="TreeGrafter"/>
</dbReference>
<evidence type="ECO:0000313" key="12">
    <source>
        <dbReference type="Proteomes" id="UP000001037"/>
    </source>
</evidence>
<dbReference type="SUPFAM" id="SSF51366">
    <property type="entry name" value="Ribulose-phoshate binding barrel"/>
    <property type="match status" value="1"/>
</dbReference>
<dbReference type="PANTHER" id="PTHR32119:SF2">
    <property type="entry name" value="OROTIDINE 5'-PHOSPHATE DECARBOXYLASE"/>
    <property type="match status" value="1"/>
</dbReference>
<dbReference type="GO" id="GO:0004590">
    <property type="term" value="F:orotidine-5'-phosphate decarboxylase activity"/>
    <property type="evidence" value="ECO:0007669"/>
    <property type="project" value="UniProtKB-EC"/>
</dbReference>
<dbReference type="GO" id="GO:0006207">
    <property type="term" value="P:'de novo' pyrimidine nucleobase biosynthetic process"/>
    <property type="evidence" value="ECO:0007669"/>
    <property type="project" value="InterPro"/>
</dbReference>
<dbReference type="KEGG" id="pfm:Pyrfu_1519"/>
<evidence type="ECO:0000256" key="6">
    <source>
        <dbReference type="ARBA" id="ARBA00023239"/>
    </source>
</evidence>
<organism evidence="11 12">
    <name type="scientific">Pyrolobus fumarii (strain DSM 11204 / 1A)</name>
    <dbReference type="NCBI Taxonomy" id="694429"/>
    <lineage>
        <taxon>Archaea</taxon>
        <taxon>Thermoproteota</taxon>
        <taxon>Thermoprotei</taxon>
        <taxon>Desulfurococcales</taxon>
        <taxon>Pyrodictiaceae</taxon>
        <taxon>Pyrolobus</taxon>
    </lineage>
</organism>
<name>G0EHM3_PYRF1</name>
<evidence type="ECO:0000256" key="5">
    <source>
        <dbReference type="ARBA" id="ARBA00022975"/>
    </source>
</evidence>
<feature type="binding site" evidence="9">
    <location>
        <position position="181"/>
    </location>
    <ligand>
        <name>substrate</name>
    </ligand>
</feature>
<feature type="binding site" evidence="9">
    <location>
        <position position="180"/>
    </location>
    <ligand>
        <name>substrate</name>
    </ligand>
</feature>
<dbReference type="Proteomes" id="UP000001037">
    <property type="component" value="Chromosome"/>
</dbReference>
<dbReference type="Pfam" id="PF00215">
    <property type="entry name" value="OMPdecase"/>
    <property type="match status" value="1"/>
</dbReference>
<dbReference type="InterPro" id="IPR014732">
    <property type="entry name" value="OMPdecase"/>
</dbReference>
<dbReference type="InterPro" id="IPR011060">
    <property type="entry name" value="RibuloseP-bd_barrel"/>
</dbReference>
<evidence type="ECO:0000256" key="3">
    <source>
        <dbReference type="ARBA" id="ARBA00021923"/>
    </source>
</evidence>
<keyword evidence="4" id="KW-0210">Decarboxylase</keyword>
<dbReference type="SMART" id="SM00934">
    <property type="entry name" value="OMPdecase"/>
    <property type="match status" value="1"/>
</dbReference>
<dbReference type="eggNOG" id="arCOG00081">
    <property type="taxonomic scope" value="Archaea"/>
</dbReference>
<dbReference type="PANTHER" id="PTHR32119">
    <property type="entry name" value="OROTIDINE 5'-PHOSPHATE DECARBOXYLASE"/>
    <property type="match status" value="1"/>
</dbReference>
<keyword evidence="5" id="KW-0665">Pyrimidine biosynthesis</keyword>
<feature type="domain" description="Orotidine 5'-phosphate decarboxylase" evidence="10">
    <location>
        <begin position="1"/>
        <end position="196"/>
    </location>
</feature>
<reference evidence="11 12" key="1">
    <citation type="journal article" date="2011" name="Stand. Genomic Sci.">
        <title>Complete genome sequence of the hyperthermophilic chemolithoautotroph Pyrolobus fumarii type strain (1A).</title>
        <authorList>
            <person name="Anderson I."/>
            <person name="Goker M."/>
            <person name="Nolan M."/>
            <person name="Lucas S."/>
            <person name="Hammon N."/>
            <person name="Deshpande S."/>
            <person name="Cheng J.F."/>
            <person name="Tapia R."/>
            <person name="Han C."/>
            <person name="Goodwin L."/>
            <person name="Pitluck S."/>
            <person name="Huntemann M."/>
            <person name="Liolios K."/>
            <person name="Ivanova N."/>
            <person name="Pagani I."/>
            <person name="Mavromatis K."/>
            <person name="Ovchinikova G."/>
            <person name="Pati A."/>
            <person name="Chen A."/>
            <person name="Palaniappan K."/>
            <person name="Land M."/>
            <person name="Hauser L."/>
            <person name="Brambilla E.M."/>
            <person name="Huber H."/>
            <person name="Yasawong M."/>
            <person name="Rohde M."/>
            <person name="Spring S."/>
            <person name="Abt B."/>
            <person name="Sikorski J."/>
            <person name="Wirth R."/>
            <person name="Detter J.C."/>
            <person name="Woyke T."/>
            <person name="Bristow J."/>
            <person name="Eisen J.A."/>
            <person name="Markowitz V."/>
            <person name="Hugenholtz P."/>
            <person name="Kyrpides N.C."/>
            <person name="Klenk H.P."/>
            <person name="Lapidus A."/>
        </authorList>
    </citation>
    <scope>NUCLEOTIDE SEQUENCE [LARGE SCALE GENOMIC DNA]</scope>
    <source>
        <strain evidence="12">DSM 11204 / 1A</strain>
    </source>
</reference>
<dbReference type="EMBL" id="CP002838">
    <property type="protein sequence ID" value="AEM39376.1"/>
    <property type="molecule type" value="Genomic_DNA"/>
</dbReference>
<dbReference type="AlphaFoldDB" id="G0EHM3"/>
<feature type="binding site" evidence="9">
    <location>
        <position position="105"/>
    </location>
    <ligand>
        <name>substrate</name>
    </ligand>
</feature>
<proteinExistence type="predicted"/>
<gene>
    <name evidence="11" type="ordered locus">Pyrfu_1519</name>
</gene>
<dbReference type="InterPro" id="IPR001754">
    <property type="entry name" value="OMPdeCOase_dom"/>
</dbReference>
<comment type="pathway">
    <text evidence="1">Pyrimidine metabolism; UMP biosynthesis via de novo pathway; UMP from orotate: step 2/2.</text>
</comment>
<dbReference type="HOGENOM" id="CLU_067069_2_0_2"/>
<dbReference type="UniPathway" id="UPA00070">
    <property type="reaction ID" value="UER00120"/>
</dbReference>
<dbReference type="STRING" id="694429.Pyrfu_1519"/>
<dbReference type="InterPro" id="IPR013785">
    <property type="entry name" value="Aldolase_TIM"/>
</dbReference>
<evidence type="ECO:0000256" key="1">
    <source>
        <dbReference type="ARBA" id="ARBA00004861"/>
    </source>
</evidence>
<dbReference type="CDD" id="cd04725">
    <property type="entry name" value="OMP_decarboxylase_like"/>
    <property type="match status" value="1"/>
</dbReference>
<feature type="active site" description="For OMPdecase activity" evidence="8">
    <location>
        <position position="53"/>
    </location>
</feature>
<protein>
    <recommendedName>
        <fullName evidence="3">Orotidine 5'-phosphate decarboxylase</fullName>
        <ecNumber evidence="2">4.1.1.23</ecNumber>
    </recommendedName>
    <alternativeName>
        <fullName evidence="7">OMP decarboxylase</fullName>
    </alternativeName>
</protein>
<accession>G0EHM3</accession>
<feature type="active site" description="For OMPdecase activity" evidence="8">
    <location>
        <position position="48"/>
    </location>
</feature>
<feature type="active site" description="For OMPdecase activity" evidence="8">
    <location>
        <position position="50"/>
    </location>
</feature>
<sequence length="212" mass="23264">MDEWLQARVNVLRGRVAGFKVGWPLLLRAGIDRVYNIFSRLEGLRVLDLKLADIGHVMRLVLEDIVDAFDAVIAHAFVGVEGALDELSEFLSERGARLILVYSMSHPGARATLDTCRDVVDKVVQRVKPWGLVVPATRPEVIREARGRYPDIVLVSPGVGAQGAEPGSAICAGADYEIIGRAIAWADDPVLSLRTLAERGVEKLRECIMGKR</sequence>
<dbReference type="InParanoid" id="G0EHM3"/>
<evidence type="ECO:0000256" key="8">
    <source>
        <dbReference type="PIRSR" id="PIRSR614732-1"/>
    </source>
</evidence>
<evidence type="ECO:0000259" key="10">
    <source>
        <dbReference type="SMART" id="SM00934"/>
    </source>
</evidence>